<dbReference type="InterPro" id="IPR050577">
    <property type="entry name" value="MAPR/NEUFC/NENF-like"/>
</dbReference>
<dbReference type="GO" id="GO:0046872">
    <property type="term" value="F:metal ion binding"/>
    <property type="evidence" value="ECO:0007669"/>
    <property type="project" value="UniProtKB-KW"/>
</dbReference>
<feature type="domain" description="Cytochrome b5 heme-binding" evidence="3">
    <location>
        <begin position="225"/>
        <end position="318"/>
    </location>
</feature>
<feature type="compositionally biased region" description="Basic and acidic residues" evidence="2">
    <location>
        <begin position="1"/>
        <end position="13"/>
    </location>
</feature>
<evidence type="ECO:0000259" key="3">
    <source>
        <dbReference type="SMART" id="SM01117"/>
    </source>
</evidence>
<dbReference type="Pfam" id="PF00173">
    <property type="entry name" value="Cyt-b5"/>
    <property type="match status" value="2"/>
</dbReference>
<feature type="compositionally biased region" description="Acidic residues" evidence="2">
    <location>
        <begin position="210"/>
        <end position="223"/>
    </location>
</feature>
<dbReference type="AlphaFoldDB" id="A0A7S2R2U9"/>
<dbReference type="InterPro" id="IPR036400">
    <property type="entry name" value="Cyt_B5-like_heme/steroid_sf"/>
</dbReference>
<protein>
    <recommendedName>
        <fullName evidence="3">Cytochrome b5 heme-binding domain-containing protein</fullName>
    </recommendedName>
</protein>
<dbReference type="SMART" id="SM01117">
    <property type="entry name" value="Cyt-b5"/>
    <property type="match status" value="2"/>
</dbReference>
<feature type="domain" description="Cytochrome b5 heme-binding" evidence="3">
    <location>
        <begin position="61"/>
        <end position="177"/>
    </location>
</feature>
<sequence>MSCEWKERAEDPVLSKSPHYQAPSVSSSLDDSNNESSSSNNNNNDDELELSSSLFISKRNFTSEQLAYYDGTVDETIPKRKVLVKESDNKKPVYLSLKGIVFDVSEATNFYGPGGPYESFAGRECGMALAKRNMYDASLLDEAVDSSLLNEKERTQLAEWIHKFQKVRCYPIMGRLVSSSQLPDPDRLLTKDDLLANDGTIHHHNNNKNDDDDNTGDDDDDGDVVIPEGYGTVPIYLGVDGTVFDVSFGGLEYYGKGCPYHPFAGKDVSRALAKMSLDVAEIDNCAVHDLNEKECKTLKDWKTSFQDKRKYPIVGQLNY</sequence>
<feature type="region of interest" description="Disordered" evidence="2">
    <location>
        <begin position="199"/>
        <end position="224"/>
    </location>
</feature>
<dbReference type="EMBL" id="HBHI01003770">
    <property type="protein sequence ID" value="CAD9658095.1"/>
    <property type="molecule type" value="Transcribed_RNA"/>
</dbReference>
<feature type="region of interest" description="Disordered" evidence="2">
    <location>
        <begin position="1"/>
        <end position="47"/>
    </location>
</feature>
<name>A0A7S2R2U9_9STRA</name>
<gene>
    <name evidence="4" type="ORF">EANT1437_LOCUS1897</name>
</gene>
<organism evidence="4">
    <name type="scientific">Eucampia antarctica</name>
    <dbReference type="NCBI Taxonomy" id="49252"/>
    <lineage>
        <taxon>Eukaryota</taxon>
        <taxon>Sar</taxon>
        <taxon>Stramenopiles</taxon>
        <taxon>Ochrophyta</taxon>
        <taxon>Bacillariophyta</taxon>
        <taxon>Mediophyceae</taxon>
        <taxon>Biddulphiophycidae</taxon>
        <taxon>Hemiaulales</taxon>
        <taxon>Hemiaulaceae</taxon>
        <taxon>Eucampia</taxon>
    </lineage>
</organism>
<evidence type="ECO:0000256" key="1">
    <source>
        <dbReference type="ARBA" id="ARBA00038357"/>
    </source>
</evidence>
<dbReference type="PANTHER" id="PTHR10281">
    <property type="entry name" value="MEMBRANE-ASSOCIATED PROGESTERONE RECEPTOR COMPONENT-RELATED"/>
    <property type="match status" value="1"/>
</dbReference>
<reference evidence="4" key="1">
    <citation type="submission" date="2021-01" db="EMBL/GenBank/DDBJ databases">
        <authorList>
            <person name="Corre E."/>
            <person name="Pelletier E."/>
            <person name="Niang G."/>
            <person name="Scheremetjew M."/>
            <person name="Finn R."/>
            <person name="Kale V."/>
            <person name="Holt S."/>
            <person name="Cochrane G."/>
            <person name="Meng A."/>
            <person name="Brown T."/>
            <person name="Cohen L."/>
        </authorList>
    </citation>
    <scope>NUCLEOTIDE SEQUENCE</scope>
    <source>
        <strain evidence="4">CCMP1452</strain>
    </source>
</reference>
<dbReference type="PANTHER" id="PTHR10281:SF76">
    <property type="entry name" value="CALCUTTA CUP-RELATED"/>
    <property type="match status" value="1"/>
</dbReference>
<dbReference type="Gene3D" id="3.10.120.10">
    <property type="entry name" value="Cytochrome b5-like heme/steroid binding domain"/>
    <property type="match status" value="2"/>
</dbReference>
<dbReference type="GO" id="GO:0005783">
    <property type="term" value="C:endoplasmic reticulum"/>
    <property type="evidence" value="ECO:0007669"/>
    <property type="project" value="UniProtKB-SubCell"/>
</dbReference>
<dbReference type="InterPro" id="IPR001199">
    <property type="entry name" value="Cyt_B5-like_heme/steroid-bd"/>
</dbReference>
<evidence type="ECO:0000256" key="2">
    <source>
        <dbReference type="SAM" id="MobiDB-lite"/>
    </source>
</evidence>
<dbReference type="SUPFAM" id="SSF55856">
    <property type="entry name" value="Cytochrome b5-like heme/steroid binding domain"/>
    <property type="match status" value="2"/>
</dbReference>
<feature type="compositionally biased region" description="Low complexity" evidence="2">
    <location>
        <begin position="26"/>
        <end position="43"/>
    </location>
</feature>
<proteinExistence type="inferred from homology"/>
<comment type="similarity">
    <text evidence="1">Belongs to the cytochrome b5 family. MAPR subfamily.</text>
</comment>
<evidence type="ECO:0000313" key="4">
    <source>
        <dbReference type="EMBL" id="CAD9658095.1"/>
    </source>
</evidence>
<accession>A0A7S2R2U9</accession>
<dbReference type="GO" id="GO:0016020">
    <property type="term" value="C:membrane"/>
    <property type="evidence" value="ECO:0007669"/>
    <property type="project" value="TreeGrafter"/>
</dbReference>